<dbReference type="EC" id="6.1.1.12" evidence="7"/>
<evidence type="ECO:0000256" key="1">
    <source>
        <dbReference type="ARBA" id="ARBA00006303"/>
    </source>
</evidence>
<dbReference type="Pfam" id="PF00152">
    <property type="entry name" value="tRNA-synt_2"/>
    <property type="match status" value="1"/>
</dbReference>
<feature type="binding site" evidence="7">
    <location>
        <position position="449"/>
    </location>
    <ligand>
        <name>L-aspartate</name>
        <dbReference type="ChEBI" id="CHEBI:29991"/>
    </ligand>
</feature>
<feature type="binding site" evidence="7">
    <location>
        <position position="483"/>
    </location>
    <ligand>
        <name>ATP</name>
        <dbReference type="ChEBI" id="CHEBI:30616"/>
    </ligand>
</feature>
<dbReference type="Proteomes" id="UP000595564">
    <property type="component" value="Chromosome"/>
</dbReference>
<evidence type="ECO:0000256" key="7">
    <source>
        <dbReference type="HAMAP-Rule" id="MF_00044"/>
    </source>
</evidence>
<evidence type="ECO:0000256" key="3">
    <source>
        <dbReference type="ARBA" id="ARBA00022741"/>
    </source>
</evidence>
<dbReference type="PANTHER" id="PTHR22594:SF5">
    <property type="entry name" value="ASPARTATE--TRNA LIGASE, MITOCHONDRIAL"/>
    <property type="match status" value="1"/>
</dbReference>
<dbReference type="InterPro" id="IPR004524">
    <property type="entry name" value="Asp-tRNA-ligase_1"/>
</dbReference>
<dbReference type="Pfam" id="PF01336">
    <property type="entry name" value="tRNA_anti-codon"/>
    <property type="match status" value="1"/>
</dbReference>
<dbReference type="EMBL" id="AP017470">
    <property type="protein sequence ID" value="BBB33134.1"/>
    <property type="molecule type" value="Genomic_DNA"/>
</dbReference>
<feature type="binding site" evidence="7">
    <location>
        <position position="232"/>
    </location>
    <ligand>
        <name>ATP</name>
        <dbReference type="ChEBI" id="CHEBI:30616"/>
    </ligand>
</feature>
<dbReference type="InterPro" id="IPR004364">
    <property type="entry name" value="Aa-tRNA-synt_II"/>
</dbReference>
<dbReference type="InterPro" id="IPR012340">
    <property type="entry name" value="NA-bd_OB-fold"/>
</dbReference>
<dbReference type="GO" id="GO:0004815">
    <property type="term" value="F:aspartate-tRNA ligase activity"/>
    <property type="evidence" value="ECO:0007669"/>
    <property type="project" value="UniProtKB-UniRule"/>
</dbReference>
<dbReference type="InterPro" id="IPR047090">
    <property type="entry name" value="AspRS_core"/>
</dbReference>
<dbReference type="Gene3D" id="3.30.1360.30">
    <property type="entry name" value="GAD-like domain"/>
    <property type="match status" value="1"/>
</dbReference>
<comment type="subunit">
    <text evidence="7">Homodimer.</text>
</comment>
<feature type="binding site" evidence="7">
    <location>
        <begin position="223"/>
        <end position="225"/>
    </location>
    <ligand>
        <name>ATP</name>
        <dbReference type="ChEBI" id="CHEBI:30616"/>
    </ligand>
</feature>
<comment type="similarity">
    <text evidence="1 7">Belongs to the class-II aminoacyl-tRNA synthetase family. Type 1 subfamily.</text>
</comment>
<dbReference type="GO" id="GO:0003676">
    <property type="term" value="F:nucleic acid binding"/>
    <property type="evidence" value="ECO:0007669"/>
    <property type="project" value="InterPro"/>
</dbReference>
<protein>
    <recommendedName>
        <fullName evidence="7">Aspartate--tRNA ligase</fullName>
        <ecNumber evidence="7">6.1.1.12</ecNumber>
    </recommendedName>
    <alternativeName>
        <fullName evidence="7">Aspartyl-tRNA synthetase</fullName>
        <shortName evidence="7">AspRS</shortName>
    </alternativeName>
</protein>
<feature type="binding site" evidence="7">
    <location>
        <begin position="535"/>
        <end position="538"/>
    </location>
    <ligand>
        <name>ATP</name>
        <dbReference type="ChEBI" id="CHEBI:30616"/>
    </ligand>
</feature>
<keyword evidence="2 7" id="KW-0436">Ligase</keyword>
<dbReference type="InterPro" id="IPR029351">
    <property type="entry name" value="GAD_dom"/>
</dbReference>
<dbReference type="AlphaFoldDB" id="A0A7R6SYT7"/>
<comment type="subcellular location">
    <subcellularLocation>
        <location evidence="7">Cytoplasm</location>
    </subcellularLocation>
</comment>
<dbReference type="Gene3D" id="3.30.930.10">
    <property type="entry name" value="Bira Bifunctional Protein, Domain 2"/>
    <property type="match status" value="1"/>
</dbReference>
<dbReference type="KEGG" id="thyd:TTHT_1653"/>
<dbReference type="InterPro" id="IPR006195">
    <property type="entry name" value="aa-tRNA-synth_II"/>
</dbReference>
<feature type="region of interest" description="Aspartate" evidence="7">
    <location>
        <begin position="201"/>
        <end position="204"/>
    </location>
</feature>
<evidence type="ECO:0000256" key="2">
    <source>
        <dbReference type="ARBA" id="ARBA00022598"/>
    </source>
</evidence>
<dbReference type="SUPFAM" id="SSF55261">
    <property type="entry name" value="GAD domain-like"/>
    <property type="match status" value="1"/>
</dbReference>
<keyword evidence="6 7" id="KW-0030">Aminoacyl-tRNA synthetase</keyword>
<evidence type="ECO:0000259" key="8">
    <source>
        <dbReference type="PROSITE" id="PS50862"/>
    </source>
</evidence>
<reference evidence="9 10" key="1">
    <citation type="journal article" date="2012" name="Extremophiles">
        <title>Thermotomaculum hydrothermale gen. nov., sp. nov., a novel heterotrophic thermophile within the phylum Acidobacteria from a deep-sea hydrothermal vent chimney in the Southern Okinawa Trough.</title>
        <authorList>
            <person name="Izumi H."/>
            <person name="Nunoura T."/>
            <person name="Miyazaki M."/>
            <person name="Mino S."/>
            <person name="Toki T."/>
            <person name="Takai K."/>
            <person name="Sako Y."/>
            <person name="Sawabe T."/>
            <person name="Nakagawa S."/>
        </authorList>
    </citation>
    <scope>NUCLEOTIDE SEQUENCE [LARGE SCALE GENOMIC DNA]</scope>
    <source>
        <strain evidence="9 10">AC55</strain>
    </source>
</reference>
<keyword evidence="7" id="KW-0963">Cytoplasm</keyword>
<evidence type="ECO:0000256" key="4">
    <source>
        <dbReference type="ARBA" id="ARBA00022840"/>
    </source>
</evidence>
<comment type="caution">
    <text evidence="7">Lacks conserved residue(s) required for the propagation of feature annotation.</text>
</comment>
<dbReference type="InterPro" id="IPR002312">
    <property type="entry name" value="Asp/Asn-tRNA-synth_IIb"/>
</dbReference>
<dbReference type="Gene3D" id="2.40.50.140">
    <property type="entry name" value="Nucleic acid-binding proteins"/>
    <property type="match status" value="1"/>
</dbReference>
<name>A0A7R6SYT7_9BACT</name>
<accession>A0A7R6SYT7</accession>
<dbReference type="PROSITE" id="PS50862">
    <property type="entry name" value="AA_TRNA_LIGASE_II"/>
    <property type="match status" value="1"/>
</dbReference>
<dbReference type="SUPFAM" id="SSF55681">
    <property type="entry name" value="Class II aaRS and biotin synthetases"/>
    <property type="match status" value="1"/>
</dbReference>
<proteinExistence type="inferred from homology"/>
<dbReference type="HAMAP" id="MF_00044">
    <property type="entry name" value="Asp_tRNA_synth_type1"/>
    <property type="match status" value="1"/>
</dbReference>
<dbReference type="InterPro" id="IPR004365">
    <property type="entry name" value="NA-bd_OB_tRNA"/>
</dbReference>
<dbReference type="SUPFAM" id="SSF50249">
    <property type="entry name" value="Nucleic acid-binding proteins"/>
    <property type="match status" value="1"/>
</dbReference>
<dbReference type="CDD" id="cd00777">
    <property type="entry name" value="AspRS_core"/>
    <property type="match status" value="1"/>
</dbReference>
<feature type="binding site" evidence="7">
    <location>
        <position position="223"/>
    </location>
    <ligand>
        <name>L-aspartate</name>
        <dbReference type="ChEBI" id="CHEBI:29991"/>
    </ligand>
</feature>
<comment type="catalytic activity">
    <reaction evidence="7">
        <text>tRNA(Asp) + L-aspartate + ATP = L-aspartyl-tRNA(Asp) + AMP + diphosphate</text>
        <dbReference type="Rhea" id="RHEA:19649"/>
        <dbReference type="Rhea" id="RHEA-COMP:9660"/>
        <dbReference type="Rhea" id="RHEA-COMP:9678"/>
        <dbReference type="ChEBI" id="CHEBI:29991"/>
        <dbReference type="ChEBI" id="CHEBI:30616"/>
        <dbReference type="ChEBI" id="CHEBI:33019"/>
        <dbReference type="ChEBI" id="CHEBI:78442"/>
        <dbReference type="ChEBI" id="CHEBI:78516"/>
        <dbReference type="ChEBI" id="CHEBI:456215"/>
        <dbReference type="EC" id="6.1.1.12"/>
    </reaction>
</comment>
<dbReference type="CDD" id="cd04317">
    <property type="entry name" value="EcAspRS_like_N"/>
    <property type="match status" value="1"/>
</dbReference>
<dbReference type="Pfam" id="PF02938">
    <property type="entry name" value="GAD"/>
    <property type="match status" value="1"/>
</dbReference>
<dbReference type="GO" id="GO:0005737">
    <property type="term" value="C:cytoplasm"/>
    <property type="evidence" value="ECO:0007669"/>
    <property type="project" value="UniProtKB-SubCell"/>
</dbReference>
<dbReference type="GO" id="GO:0005524">
    <property type="term" value="F:ATP binding"/>
    <property type="evidence" value="ECO:0007669"/>
    <property type="project" value="UniProtKB-UniRule"/>
</dbReference>
<keyword evidence="4 7" id="KW-0067">ATP-binding</keyword>
<organism evidence="9 10">
    <name type="scientific">Thermotomaculum hydrothermale</name>
    <dbReference type="NCBI Taxonomy" id="981385"/>
    <lineage>
        <taxon>Bacteria</taxon>
        <taxon>Pseudomonadati</taxon>
        <taxon>Acidobacteriota</taxon>
        <taxon>Holophagae</taxon>
        <taxon>Thermotomaculales</taxon>
        <taxon>Thermotomaculaceae</taxon>
        <taxon>Thermotomaculum</taxon>
    </lineage>
</organism>
<feature type="binding site" evidence="7">
    <location>
        <position position="177"/>
    </location>
    <ligand>
        <name>L-aspartate</name>
        <dbReference type="ChEBI" id="CHEBI:29991"/>
    </ligand>
</feature>
<evidence type="ECO:0000313" key="9">
    <source>
        <dbReference type="EMBL" id="BBB33134.1"/>
    </source>
</evidence>
<dbReference type="PRINTS" id="PR01042">
    <property type="entry name" value="TRNASYNTHASP"/>
</dbReference>
<dbReference type="InterPro" id="IPR004115">
    <property type="entry name" value="GAD-like_sf"/>
</dbReference>
<dbReference type="InterPro" id="IPR045864">
    <property type="entry name" value="aa-tRNA-synth_II/BPL/LPL"/>
</dbReference>
<dbReference type="PANTHER" id="PTHR22594">
    <property type="entry name" value="ASPARTYL/LYSYL-TRNA SYNTHETASE"/>
    <property type="match status" value="1"/>
</dbReference>
<feature type="domain" description="Aminoacyl-transfer RNA synthetases class-II family profile" evidence="8">
    <location>
        <begin position="146"/>
        <end position="556"/>
    </location>
</feature>
<gene>
    <name evidence="7 9" type="primary">aspS</name>
    <name evidence="9" type="ORF">TTHT_1653</name>
</gene>
<keyword evidence="10" id="KW-1185">Reference proteome</keyword>
<comment type="function">
    <text evidence="7">Catalyzes the attachment of L-aspartate to tRNA(Asp) in a two-step reaction: L-aspartate is first activated by ATP to form Asp-AMP and then transferred to the acceptor end of tRNA(Asp).</text>
</comment>
<dbReference type="NCBIfam" id="NF001750">
    <property type="entry name" value="PRK00476.1"/>
    <property type="match status" value="1"/>
</dbReference>
<dbReference type="NCBIfam" id="TIGR00459">
    <property type="entry name" value="aspS_bact"/>
    <property type="match status" value="1"/>
</dbReference>
<dbReference type="RefSeq" id="WP_201327434.1">
    <property type="nucleotide sequence ID" value="NZ_AP017470.1"/>
</dbReference>
<dbReference type="GO" id="GO:0006422">
    <property type="term" value="P:aspartyl-tRNA aminoacylation"/>
    <property type="evidence" value="ECO:0007669"/>
    <property type="project" value="UniProtKB-UniRule"/>
</dbReference>
<keyword evidence="5 7" id="KW-0648">Protein biosynthesis</keyword>
<sequence length="589" mass="67278">MKLINRTHTCGELTAKNEGEMVKLCGWINSHRDLGSLVFFDLRDRWGITQVTLDENDGEVFEKAKSLRNWDVVSVDGIVQKRPENMVNKGMTTGEIEVKATDVKLLNKTEALPINIDENAKVSEELRLKYRYLDLRRYPLQNKLILRHKVALAVRNYLNEKGFVEVETPMLTKSTPEGARDYVVPSRIHTGKFYALPQSPQLFKQLLMISGFDRYFQIVKCFRDEDLRADRQPEFTQIDMEMSFVEEEDVFSVVEGMMKEICKVAGFEIETPFKRMTYKEAMEKYGSDKPDIRFGMELNEISDIVCGAGFKVFDSVKENNGVIKAILVKGGAEYSRKNIKDFEDIAKSYGAKGLAWFKWTNEGFNSPILKFIGEERAEKLFEKLNGEKGDIVFIVADTFETACTSLGALRVKIAKERNLIPENTLSFVWITYFPMFEWDEEEKRYVAMHHPFTSPKREHLDLLDKDPSKVMARAYDLALNGFEIGGGSIRTHNMEIQKKVFKAIGLSDKEAEEKFGFFLQALKLGAPPHGGIAFGLDRIVMILANGESIRDVIAFPKTTSATCLMTESPSSIDKRQLEELKIKITEEKE</sequence>
<keyword evidence="3 7" id="KW-0547">Nucleotide-binding</keyword>
<evidence type="ECO:0000313" key="10">
    <source>
        <dbReference type="Proteomes" id="UP000595564"/>
    </source>
</evidence>
<evidence type="ECO:0000256" key="5">
    <source>
        <dbReference type="ARBA" id="ARBA00022917"/>
    </source>
</evidence>
<dbReference type="InterPro" id="IPR047089">
    <property type="entry name" value="Asp-tRNA-ligase_1_N"/>
</dbReference>
<evidence type="ECO:0000256" key="6">
    <source>
        <dbReference type="ARBA" id="ARBA00023146"/>
    </source>
</evidence>
<feature type="binding site" evidence="7">
    <location>
        <position position="490"/>
    </location>
    <ligand>
        <name>L-aspartate</name>
        <dbReference type="ChEBI" id="CHEBI:29991"/>
    </ligand>
</feature>